<dbReference type="EMBL" id="JAESIY010000004">
    <property type="protein sequence ID" value="MBL3656131.1"/>
    <property type="molecule type" value="Genomic_DNA"/>
</dbReference>
<keyword evidence="2" id="KW-1185">Reference proteome</keyword>
<protein>
    <submittedName>
        <fullName evidence="1">Uncharacterized protein</fullName>
    </submittedName>
</protein>
<gene>
    <name evidence="1" type="ORF">JL102_08320</name>
</gene>
<name>A0A937F6W7_9BACT</name>
<dbReference type="RefSeq" id="WP_202243925.1">
    <property type="nucleotide sequence ID" value="NZ_JAESIY010000004.1"/>
</dbReference>
<sequence>MLLVQIITRNKNSSIKNVRDDEFVEFDKASLIVSRPGNISKYYWQDMQDVIIRIYDFNGEVSVGGDNITSTSYGTLNYVSFQLKSEPHRYHFYLSKSTDKESVIDLVKEEIEPILRSSGILKAIYIRETDKLRN</sequence>
<dbReference type="Proteomes" id="UP000659388">
    <property type="component" value="Unassembled WGS sequence"/>
</dbReference>
<organism evidence="1 2">
    <name type="scientific">Fulvivirga sediminis</name>
    <dbReference type="NCBI Taxonomy" id="2803949"/>
    <lineage>
        <taxon>Bacteria</taxon>
        <taxon>Pseudomonadati</taxon>
        <taxon>Bacteroidota</taxon>
        <taxon>Cytophagia</taxon>
        <taxon>Cytophagales</taxon>
        <taxon>Fulvivirgaceae</taxon>
        <taxon>Fulvivirga</taxon>
    </lineage>
</organism>
<reference evidence="1" key="1">
    <citation type="submission" date="2021-01" db="EMBL/GenBank/DDBJ databases">
        <title>Fulvivirga kasyanovii gen. nov., sp nov., a novel member of the phylum Bacteroidetes isolated from seawater in a mussel farm.</title>
        <authorList>
            <person name="Zhao L.-H."/>
            <person name="Wang Z.-J."/>
        </authorList>
    </citation>
    <scope>NUCLEOTIDE SEQUENCE</scope>
    <source>
        <strain evidence="1">2943</strain>
    </source>
</reference>
<comment type="caution">
    <text evidence="1">The sequence shown here is derived from an EMBL/GenBank/DDBJ whole genome shotgun (WGS) entry which is preliminary data.</text>
</comment>
<evidence type="ECO:0000313" key="2">
    <source>
        <dbReference type="Proteomes" id="UP000659388"/>
    </source>
</evidence>
<accession>A0A937F6W7</accession>
<proteinExistence type="predicted"/>
<evidence type="ECO:0000313" key="1">
    <source>
        <dbReference type="EMBL" id="MBL3656131.1"/>
    </source>
</evidence>
<dbReference type="AlphaFoldDB" id="A0A937F6W7"/>